<comment type="similarity">
    <text evidence="2">Belongs to the PhoH family.</text>
</comment>
<evidence type="ECO:0000256" key="3">
    <source>
        <dbReference type="ARBA" id="ARBA00022490"/>
    </source>
</evidence>
<dbReference type="PANTHER" id="PTHR30473">
    <property type="entry name" value="PROTEIN PHOH"/>
    <property type="match status" value="1"/>
</dbReference>
<dbReference type="FunFam" id="3.40.50.300:FF:000013">
    <property type="entry name" value="PhoH family ATPase"/>
    <property type="match status" value="1"/>
</dbReference>
<evidence type="ECO:0000313" key="8">
    <source>
        <dbReference type="EMBL" id="HIP97823.1"/>
    </source>
</evidence>
<evidence type="ECO:0000256" key="6">
    <source>
        <dbReference type="ARBA" id="ARBA00039970"/>
    </source>
</evidence>
<comment type="subcellular location">
    <subcellularLocation>
        <location evidence="1">Cytoplasm</location>
    </subcellularLocation>
</comment>
<feature type="domain" description="PhoH-like protein" evidence="7">
    <location>
        <begin position="117"/>
        <end position="320"/>
    </location>
</feature>
<keyword evidence="5" id="KW-0067">ATP-binding</keyword>
<dbReference type="Gene3D" id="3.40.50.300">
    <property type="entry name" value="P-loop containing nucleotide triphosphate hydrolases"/>
    <property type="match status" value="1"/>
</dbReference>
<comment type="caution">
    <text evidence="8">The sequence shown here is derived from an EMBL/GenBank/DDBJ whole genome shotgun (WGS) entry which is preliminary data.</text>
</comment>
<evidence type="ECO:0000256" key="4">
    <source>
        <dbReference type="ARBA" id="ARBA00022741"/>
    </source>
</evidence>
<keyword evidence="3" id="KW-0963">Cytoplasm</keyword>
<dbReference type="PANTHER" id="PTHR30473:SF1">
    <property type="entry name" value="PHOH-LIKE PROTEIN"/>
    <property type="match status" value="1"/>
</dbReference>
<proteinExistence type="inferred from homology"/>
<dbReference type="Proteomes" id="UP000606463">
    <property type="component" value="Unassembled WGS sequence"/>
</dbReference>
<evidence type="ECO:0000256" key="2">
    <source>
        <dbReference type="ARBA" id="ARBA00010393"/>
    </source>
</evidence>
<dbReference type="AlphaFoldDB" id="A0A9D1CFU8"/>
<sequence length="338" mass="37944">MIEERIDLGSFDEKFFAIVGRADENLKFFADLFGIKVIARGTEVIVKGDPQNVKKFTSFLRKILQEIPQRHLNASQVREEAKKYLSELDRALTPSGETDKTPEGEEVILITHRKKAIVPKTPSQKAYIKAIKENDIVFGIGPAGTGKTYLAMAMALKYLKENRISKIILTRPAVEAGEKLGFLPGGLAEKVHPYLTPLYDALYDMVDFDKASYLLEKGVIEIAPLAFMRGRTLNDAFIILDEAQNTTREQMKMFLTRIGFGSKAVITGDVTQIDLPRKTQSGLIEALKILKGIEGIGFVEFKKEDVVRHPIVQKIIQAYEEFEDGKNATQMEETESSR</sequence>
<dbReference type="GO" id="GO:0005829">
    <property type="term" value="C:cytosol"/>
    <property type="evidence" value="ECO:0007669"/>
    <property type="project" value="TreeGrafter"/>
</dbReference>
<evidence type="ECO:0000256" key="1">
    <source>
        <dbReference type="ARBA" id="ARBA00004496"/>
    </source>
</evidence>
<evidence type="ECO:0000259" key="7">
    <source>
        <dbReference type="Pfam" id="PF02562"/>
    </source>
</evidence>
<protein>
    <recommendedName>
        <fullName evidence="6">PhoH-like protein</fullName>
    </recommendedName>
</protein>
<evidence type="ECO:0000256" key="5">
    <source>
        <dbReference type="ARBA" id="ARBA00022840"/>
    </source>
</evidence>
<name>A0A9D1CFU8_AQUAO</name>
<gene>
    <name evidence="8" type="ORF">EYH37_00420</name>
</gene>
<dbReference type="GO" id="GO:0005524">
    <property type="term" value="F:ATP binding"/>
    <property type="evidence" value="ECO:0007669"/>
    <property type="project" value="UniProtKB-KW"/>
</dbReference>
<dbReference type="InterPro" id="IPR051451">
    <property type="entry name" value="PhoH2-like"/>
</dbReference>
<keyword evidence="4" id="KW-0547">Nucleotide-binding</keyword>
<accession>A0A9D1CFU8</accession>
<dbReference type="SUPFAM" id="SSF52540">
    <property type="entry name" value="P-loop containing nucleoside triphosphate hydrolases"/>
    <property type="match status" value="1"/>
</dbReference>
<dbReference type="InterPro" id="IPR003714">
    <property type="entry name" value="PhoH"/>
</dbReference>
<organism evidence="8 9">
    <name type="scientific">Aquifex aeolicus</name>
    <dbReference type="NCBI Taxonomy" id="63363"/>
    <lineage>
        <taxon>Bacteria</taxon>
        <taxon>Pseudomonadati</taxon>
        <taxon>Aquificota</taxon>
        <taxon>Aquificia</taxon>
        <taxon>Aquificales</taxon>
        <taxon>Aquificaceae</taxon>
        <taxon>Aquifex</taxon>
    </lineage>
</organism>
<dbReference type="Pfam" id="PF02562">
    <property type="entry name" value="PhoH"/>
    <property type="match status" value="1"/>
</dbReference>
<evidence type="ECO:0000313" key="9">
    <source>
        <dbReference type="Proteomes" id="UP000606463"/>
    </source>
</evidence>
<dbReference type="EMBL" id="DQVE01000003">
    <property type="protein sequence ID" value="HIP97823.1"/>
    <property type="molecule type" value="Genomic_DNA"/>
</dbReference>
<dbReference type="InterPro" id="IPR027417">
    <property type="entry name" value="P-loop_NTPase"/>
</dbReference>
<reference evidence="8" key="1">
    <citation type="journal article" date="2020" name="ISME J.">
        <title>Gammaproteobacteria mediating utilization of methyl-, sulfur- and petroleum organic compounds in deep ocean hydrothermal plumes.</title>
        <authorList>
            <person name="Zhou Z."/>
            <person name="Liu Y."/>
            <person name="Pan J."/>
            <person name="Cron B.R."/>
            <person name="Toner B.M."/>
            <person name="Anantharaman K."/>
            <person name="Breier J.A."/>
            <person name="Dick G.J."/>
            <person name="Li M."/>
        </authorList>
    </citation>
    <scope>NUCLEOTIDE SEQUENCE</scope>
    <source>
        <strain evidence="8">SZUA-1501</strain>
    </source>
</reference>